<gene>
    <name evidence="2" type="ORF">KUF71_012947</name>
</gene>
<feature type="non-terminal residue" evidence="2">
    <location>
        <position position="305"/>
    </location>
</feature>
<dbReference type="GO" id="GO:0003964">
    <property type="term" value="F:RNA-directed DNA polymerase activity"/>
    <property type="evidence" value="ECO:0007669"/>
    <property type="project" value="UniProtKB-KW"/>
</dbReference>
<comment type="caution">
    <text evidence="2">The sequence shown here is derived from an EMBL/GenBank/DDBJ whole genome shotgun (WGS) entry which is preliminary data.</text>
</comment>
<dbReference type="AlphaFoldDB" id="A0AAE1LM62"/>
<proteinExistence type="predicted"/>
<reference evidence="2" key="2">
    <citation type="journal article" date="2023" name="BMC Genomics">
        <title>Pest status, molecular evolution, and epigenetic factors derived from the genome assembly of Frankliniella fusca, a thysanopteran phytovirus vector.</title>
        <authorList>
            <person name="Catto M.A."/>
            <person name="Labadie P.E."/>
            <person name="Jacobson A.L."/>
            <person name="Kennedy G.G."/>
            <person name="Srinivasan R."/>
            <person name="Hunt B.G."/>
        </authorList>
    </citation>
    <scope>NUCLEOTIDE SEQUENCE</scope>
    <source>
        <strain evidence="2">PL_HMW_Pooled</strain>
    </source>
</reference>
<dbReference type="InterPro" id="IPR000477">
    <property type="entry name" value="RT_dom"/>
</dbReference>
<evidence type="ECO:0000259" key="1">
    <source>
        <dbReference type="Pfam" id="PF00078"/>
    </source>
</evidence>
<sequence length="305" mass="34881">PGDPDTIHAVLDVQVLSKEFTTSDHLPLLAQLLSFEGKIDHCNFIKVNWKKVVEELDRPYNVTNDIEYDVGHLTASIQSAILNNSRAAKRKPRKWHKNPLIKQLVIEKQQAKKTYARTRSTEDKKQLKKLKKTTRTNHQNYPGRVTSNICKLDDPILRWQVLKKNRPVPPPIPVLKAGNQVARTGSEKSEMLASTLQERFTELITRVRELRIGNTLSTLKNISAGTAQGAVISPFLYSMYIKDMPHSNCHIKVYQYADDTGYLVGQPTTKQAVKLLNTQLKDLEKWCNNWKTKIPWCSCDRQLTV</sequence>
<keyword evidence="2" id="KW-0548">Nucleotidyltransferase</keyword>
<organism evidence="2 3">
    <name type="scientific">Frankliniella fusca</name>
    <dbReference type="NCBI Taxonomy" id="407009"/>
    <lineage>
        <taxon>Eukaryota</taxon>
        <taxon>Metazoa</taxon>
        <taxon>Ecdysozoa</taxon>
        <taxon>Arthropoda</taxon>
        <taxon>Hexapoda</taxon>
        <taxon>Insecta</taxon>
        <taxon>Pterygota</taxon>
        <taxon>Neoptera</taxon>
        <taxon>Paraneoptera</taxon>
        <taxon>Thysanoptera</taxon>
        <taxon>Terebrantia</taxon>
        <taxon>Thripoidea</taxon>
        <taxon>Thripidae</taxon>
        <taxon>Frankliniella</taxon>
    </lineage>
</organism>
<protein>
    <submittedName>
        <fullName evidence="2">RNA-directed DNA polymerase from transposon BS</fullName>
    </submittedName>
</protein>
<dbReference type="Pfam" id="PF00078">
    <property type="entry name" value="RVT_1"/>
    <property type="match status" value="1"/>
</dbReference>
<keyword evidence="2" id="KW-0695">RNA-directed DNA polymerase</keyword>
<keyword evidence="3" id="KW-1185">Reference proteome</keyword>
<evidence type="ECO:0000313" key="2">
    <source>
        <dbReference type="EMBL" id="KAK3924813.1"/>
    </source>
</evidence>
<dbReference type="EMBL" id="JAHWGI010001202">
    <property type="protein sequence ID" value="KAK3924813.1"/>
    <property type="molecule type" value="Genomic_DNA"/>
</dbReference>
<accession>A0AAE1LM62</accession>
<name>A0AAE1LM62_9NEOP</name>
<feature type="domain" description="Reverse transcriptase" evidence="1">
    <location>
        <begin position="208"/>
        <end position="295"/>
    </location>
</feature>
<keyword evidence="2" id="KW-0808">Transferase</keyword>
<dbReference type="Proteomes" id="UP001219518">
    <property type="component" value="Unassembled WGS sequence"/>
</dbReference>
<evidence type="ECO:0000313" key="3">
    <source>
        <dbReference type="Proteomes" id="UP001219518"/>
    </source>
</evidence>
<reference evidence="2" key="1">
    <citation type="submission" date="2021-07" db="EMBL/GenBank/DDBJ databases">
        <authorList>
            <person name="Catto M.A."/>
            <person name="Jacobson A."/>
            <person name="Kennedy G."/>
            <person name="Labadie P."/>
            <person name="Hunt B.G."/>
            <person name="Srinivasan R."/>
        </authorList>
    </citation>
    <scope>NUCLEOTIDE SEQUENCE</scope>
    <source>
        <strain evidence="2">PL_HMW_Pooled</strain>
        <tissue evidence="2">Head</tissue>
    </source>
</reference>